<evidence type="ECO:0000313" key="1">
    <source>
        <dbReference type="EMBL" id="JAD66664.1"/>
    </source>
</evidence>
<dbReference type="EMBL" id="GBRH01231231">
    <property type="protein sequence ID" value="JAD66664.1"/>
    <property type="molecule type" value="Transcribed_RNA"/>
</dbReference>
<name>A0A0A9BRR4_ARUDO</name>
<organism evidence="1">
    <name type="scientific">Arundo donax</name>
    <name type="common">Giant reed</name>
    <name type="synonym">Donax arundinaceus</name>
    <dbReference type="NCBI Taxonomy" id="35708"/>
    <lineage>
        <taxon>Eukaryota</taxon>
        <taxon>Viridiplantae</taxon>
        <taxon>Streptophyta</taxon>
        <taxon>Embryophyta</taxon>
        <taxon>Tracheophyta</taxon>
        <taxon>Spermatophyta</taxon>
        <taxon>Magnoliopsida</taxon>
        <taxon>Liliopsida</taxon>
        <taxon>Poales</taxon>
        <taxon>Poaceae</taxon>
        <taxon>PACMAD clade</taxon>
        <taxon>Arundinoideae</taxon>
        <taxon>Arundineae</taxon>
        <taxon>Arundo</taxon>
    </lineage>
</organism>
<proteinExistence type="predicted"/>
<accession>A0A0A9BRR4</accession>
<sequence>MSLREQYFPSVMPQDQMMCYRNKLCTDNGLQNKNISHDRNHLC</sequence>
<dbReference type="AlphaFoldDB" id="A0A0A9BRR4"/>
<reference evidence="1" key="1">
    <citation type="submission" date="2014-09" db="EMBL/GenBank/DDBJ databases">
        <authorList>
            <person name="Magalhaes I.L.F."/>
            <person name="Oliveira U."/>
            <person name="Santos F.R."/>
            <person name="Vidigal T.H.D.A."/>
            <person name="Brescovit A.D."/>
            <person name="Santos A.J."/>
        </authorList>
    </citation>
    <scope>NUCLEOTIDE SEQUENCE</scope>
    <source>
        <tissue evidence="1">Shoot tissue taken approximately 20 cm above the soil surface</tissue>
    </source>
</reference>
<reference evidence="1" key="2">
    <citation type="journal article" date="2015" name="Data Brief">
        <title>Shoot transcriptome of the giant reed, Arundo donax.</title>
        <authorList>
            <person name="Barrero R.A."/>
            <person name="Guerrero F.D."/>
            <person name="Moolhuijzen P."/>
            <person name="Goolsby J.A."/>
            <person name="Tidwell J."/>
            <person name="Bellgard S.E."/>
            <person name="Bellgard M.I."/>
        </authorList>
    </citation>
    <scope>NUCLEOTIDE SEQUENCE</scope>
    <source>
        <tissue evidence="1">Shoot tissue taken approximately 20 cm above the soil surface</tissue>
    </source>
</reference>
<protein>
    <submittedName>
        <fullName evidence="1">Uncharacterized protein</fullName>
    </submittedName>
</protein>